<keyword evidence="3" id="KW-0285">Flavoprotein</keyword>
<evidence type="ECO:0000256" key="7">
    <source>
        <dbReference type="ARBA" id="ARBA00023002"/>
    </source>
</evidence>
<keyword evidence="8" id="KW-0408">Iron</keyword>
<dbReference type="VEuPathDB" id="PiroplasmaDB:BmR1_04g05245"/>
<keyword evidence="5" id="KW-0479">Metal-binding</keyword>
<dbReference type="Pfam" id="PF00355">
    <property type="entry name" value="Rieske"/>
    <property type="match status" value="1"/>
</dbReference>
<accession>A0A1N6LXE1</accession>
<sequence length="651" mass="71412">MRIGQIIAVRGCNHPLIGYKLSRLHGISIKFVTQNHYSRTYDAKPFCVRHFGSSNSKFPPLFGCKPKICISKKLGVFLFGSASLYIAYNIVNECLCESSSENCKNGSCTVGETKRILVGKVNEFDNGGIYEIKTGDTGEKVLLHNIKGKFYCTGAYCPHFSAEFTQGICTDELLVCPWHNAKFKISTGECISGPILDDVPTYPVEIVEDQLYIRVPKNTGSGNGNSAVKKKCNPSVGENSTFVIIGGGAAAHSAAETLRDEGFSGTIKMYSADAYEPYYRPALSKSIKTSDPKKLHQEHILKDPGFYNARKIEFYPNTPVKHVDSTTKKIILSNGTAVPFDKVLIATGMEAANLKIQSRSSANNILTLRGLKDVENISKFAKKGKRIVIVGANFIGSELASSLINSGAHVTVITDMEYPMENVFGRRVGSAILTLFDQNNVKFIAKSLVKNYHLNGNSCNAVELNSGQKVAADCVIEGVGSIPNRPSIDGNNKGFIRVDSLQRVNGNPDVYAAGDVVEFPYFVTGDYINVQHWNVAMQQGRVAAINMLGRVTTNTQIPFFWSTIFRKNLRYSGFVKDFDDVIIEGSVKDLKFVAYYVKDQKVLATLAVGNDEFGAAASEAIKHGLMPTKAELMLGAKNSRDVIQTLQNRRK</sequence>
<dbReference type="Proteomes" id="UP000002899">
    <property type="component" value="Chromosome IV"/>
</dbReference>
<proteinExistence type="inferred from homology"/>
<dbReference type="EMBL" id="LN871599">
    <property type="protein sequence ID" value="SIO73531.1"/>
    <property type="molecule type" value="Genomic_DNA"/>
</dbReference>
<dbReference type="KEGG" id="bmic:BmR1_04g05245"/>
<comment type="similarity">
    <text evidence="2">Belongs to the FAD-dependent oxidoreductase family.</text>
</comment>
<dbReference type="GO" id="GO:0016651">
    <property type="term" value="F:oxidoreductase activity, acting on NAD(P)H"/>
    <property type="evidence" value="ECO:0007669"/>
    <property type="project" value="TreeGrafter"/>
</dbReference>
<dbReference type="GeneID" id="24425693"/>
<dbReference type="InterPro" id="IPR016156">
    <property type="entry name" value="FAD/NAD-linked_Rdtase_dimer_sf"/>
</dbReference>
<name>A0A1N6LXE1_BABMR</name>
<dbReference type="EC" id="1.-.-.-" evidence="11"/>
<reference evidence="11 12" key="3">
    <citation type="journal article" date="2016" name="Sci. Rep.">
        <title>Genome-wide diversity and gene expression profiling of Babesia microti isolates identify polymorphic genes that mediate host-pathogen interactions.</title>
        <authorList>
            <person name="Silva J.C."/>
            <person name="Cornillot E."/>
            <person name="McCracken C."/>
            <person name="Usmani-Brown S."/>
            <person name="Dwivedi A."/>
            <person name="Ifeonu O.O."/>
            <person name="Crabtree J."/>
            <person name="Gotia H.T."/>
            <person name="Virji A.Z."/>
            <person name="Reynes C."/>
            <person name="Colinge J."/>
            <person name="Kumar V."/>
            <person name="Lawres L."/>
            <person name="Pazzi J.E."/>
            <person name="Pablo J.V."/>
            <person name="Hung C."/>
            <person name="Brancato J."/>
            <person name="Kumari P."/>
            <person name="Orvis J."/>
            <person name="Tretina K."/>
            <person name="Chibucos M."/>
            <person name="Ott S."/>
            <person name="Sadzewicz L."/>
            <person name="Sengamalay N."/>
            <person name="Shetty A.C."/>
            <person name="Su Q."/>
            <person name="Tallon L."/>
            <person name="Fraser C.M."/>
            <person name="Frutos R."/>
            <person name="Molina D.M."/>
            <person name="Krause P.J."/>
            <person name="Ben Mamoun C."/>
        </authorList>
    </citation>
    <scope>NUCLEOTIDE SEQUENCE [LARGE SCALE GENOMIC DNA]</scope>
    <source>
        <strain evidence="11 12">RI</strain>
    </source>
</reference>
<dbReference type="InterPro" id="IPR036922">
    <property type="entry name" value="Rieske_2Fe-2S_sf"/>
</dbReference>
<dbReference type="SUPFAM" id="SSF55424">
    <property type="entry name" value="FAD/NAD-linked reductases, dimerisation (C-terminal) domain"/>
    <property type="match status" value="1"/>
</dbReference>
<evidence type="ECO:0000313" key="11">
    <source>
        <dbReference type="EMBL" id="SIO73531.1"/>
    </source>
</evidence>
<comment type="cofactor">
    <cofactor evidence="1">
        <name>FAD</name>
        <dbReference type="ChEBI" id="CHEBI:57692"/>
    </cofactor>
</comment>
<dbReference type="RefSeq" id="XP_021337623.1">
    <property type="nucleotide sequence ID" value="XM_021482367.1"/>
</dbReference>
<dbReference type="Pfam" id="PF07992">
    <property type="entry name" value="Pyr_redox_2"/>
    <property type="match status" value="1"/>
</dbReference>
<evidence type="ECO:0000256" key="2">
    <source>
        <dbReference type="ARBA" id="ARBA00006442"/>
    </source>
</evidence>
<organism evidence="11 12">
    <name type="scientific">Babesia microti (strain RI)</name>
    <dbReference type="NCBI Taxonomy" id="1133968"/>
    <lineage>
        <taxon>Eukaryota</taxon>
        <taxon>Sar</taxon>
        <taxon>Alveolata</taxon>
        <taxon>Apicomplexa</taxon>
        <taxon>Aconoidasida</taxon>
        <taxon>Piroplasmida</taxon>
        <taxon>Babesiidae</taxon>
        <taxon>Babesia</taxon>
    </lineage>
</organism>
<dbReference type="InterPro" id="IPR023753">
    <property type="entry name" value="FAD/NAD-binding_dom"/>
</dbReference>
<dbReference type="AlphaFoldDB" id="A0A1N6LXE1"/>
<dbReference type="GO" id="GO:0051537">
    <property type="term" value="F:2 iron, 2 sulfur cluster binding"/>
    <property type="evidence" value="ECO:0007669"/>
    <property type="project" value="UniProtKB-KW"/>
</dbReference>
<evidence type="ECO:0000256" key="8">
    <source>
        <dbReference type="ARBA" id="ARBA00023004"/>
    </source>
</evidence>
<dbReference type="Pfam" id="PF14759">
    <property type="entry name" value="Reductase_C"/>
    <property type="match status" value="1"/>
</dbReference>
<dbReference type="GO" id="GO:0046872">
    <property type="term" value="F:metal ion binding"/>
    <property type="evidence" value="ECO:0007669"/>
    <property type="project" value="UniProtKB-KW"/>
</dbReference>
<evidence type="ECO:0000256" key="9">
    <source>
        <dbReference type="ARBA" id="ARBA00023014"/>
    </source>
</evidence>
<dbReference type="InterPro" id="IPR036188">
    <property type="entry name" value="FAD/NAD-bd_sf"/>
</dbReference>
<dbReference type="PANTHER" id="PTHR43557:SF2">
    <property type="entry name" value="RIESKE DOMAIN-CONTAINING PROTEIN-RELATED"/>
    <property type="match status" value="1"/>
</dbReference>
<dbReference type="InterPro" id="IPR028202">
    <property type="entry name" value="Reductase_C"/>
</dbReference>
<keyword evidence="6" id="KW-0274">FAD</keyword>
<reference evidence="11 12" key="2">
    <citation type="journal article" date="2013" name="PLoS ONE">
        <title>Whole genome mapping and re-organization of the nuclear and mitochondrial genomes of Babesia microti isolates.</title>
        <authorList>
            <person name="Cornillot E."/>
            <person name="Dassouli A."/>
            <person name="Garg A."/>
            <person name="Pachikara N."/>
            <person name="Randazzo S."/>
            <person name="Depoix D."/>
            <person name="Carcy B."/>
            <person name="Delbecq S."/>
            <person name="Frutos R."/>
            <person name="Silva J.C."/>
            <person name="Sutton R."/>
            <person name="Krause P.J."/>
            <person name="Mamoun C.B."/>
        </authorList>
    </citation>
    <scope>NUCLEOTIDE SEQUENCE [LARGE SCALE GENOMIC DNA]</scope>
    <source>
        <strain evidence="11 12">RI</strain>
    </source>
</reference>
<evidence type="ECO:0000256" key="6">
    <source>
        <dbReference type="ARBA" id="ARBA00022827"/>
    </source>
</evidence>
<reference evidence="11 12" key="1">
    <citation type="journal article" date="2012" name="Nucleic Acids Res.">
        <title>Sequencing of the smallest Apicomplexan genome from the human pathogen Babesia microti.</title>
        <authorList>
            <person name="Cornillot E."/>
            <person name="Hadj-Kaddour K."/>
            <person name="Dassouli A."/>
            <person name="Noel B."/>
            <person name="Ranwez V."/>
            <person name="Vacherie B."/>
            <person name="Augagneur Y."/>
            <person name="Bres V."/>
            <person name="Duclos A."/>
            <person name="Randazzo S."/>
            <person name="Carcy B."/>
            <person name="Debierre-Grockiego F."/>
            <person name="Delbecq S."/>
            <person name="Moubri-Menage K."/>
            <person name="Shams-Eldin H."/>
            <person name="Usmani-Brown S."/>
            <person name="Bringaud F."/>
            <person name="Wincker P."/>
            <person name="Vivares C.P."/>
            <person name="Schwarz R.T."/>
            <person name="Schetters T.P."/>
            <person name="Krause P.J."/>
            <person name="Gorenflot A."/>
            <person name="Berry V."/>
            <person name="Barbe V."/>
            <person name="Ben Mamoun C."/>
        </authorList>
    </citation>
    <scope>NUCLEOTIDE SEQUENCE [LARGE SCALE GENOMIC DNA]</scope>
    <source>
        <strain evidence="11 12">RI</strain>
    </source>
</reference>
<keyword evidence="4" id="KW-0001">2Fe-2S</keyword>
<dbReference type="SUPFAM" id="SSF51905">
    <property type="entry name" value="FAD/NAD(P)-binding domain"/>
    <property type="match status" value="2"/>
</dbReference>
<feature type="domain" description="Rieske" evidence="10">
    <location>
        <begin position="116"/>
        <end position="213"/>
    </location>
</feature>
<dbReference type="Gene3D" id="3.50.50.60">
    <property type="entry name" value="FAD/NAD(P)-binding domain"/>
    <property type="match status" value="2"/>
</dbReference>
<dbReference type="PROSITE" id="PS51296">
    <property type="entry name" value="RIESKE"/>
    <property type="match status" value="1"/>
</dbReference>
<evidence type="ECO:0000259" key="10">
    <source>
        <dbReference type="PROSITE" id="PS51296"/>
    </source>
</evidence>
<evidence type="ECO:0000313" key="12">
    <source>
        <dbReference type="Proteomes" id="UP000002899"/>
    </source>
</evidence>
<dbReference type="PRINTS" id="PR00411">
    <property type="entry name" value="PNDRDTASEI"/>
</dbReference>
<dbReference type="InterPro" id="IPR017941">
    <property type="entry name" value="Rieske_2Fe-2S"/>
</dbReference>
<evidence type="ECO:0000256" key="1">
    <source>
        <dbReference type="ARBA" id="ARBA00001974"/>
    </source>
</evidence>
<dbReference type="PRINTS" id="PR00368">
    <property type="entry name" value="FADPNR"/>
</dbReference>
<protein>
    <submittedName>
        <fullName evidence="11">Apoptosis-inducing factor 3</fullName>
        <ecNumber evidence="11">1.-.-.-</ecNumber>
    </submittedName>
</protein>
<evidence type="ECO:0000256" key="5">
    <source>
        <dbReference type="ARBA" id="ARBA00022723"/>
    </source>
</evidence>
<keyword evidence="9" id="KW-0411">Iron-sulfur</keyword>
<evidence type="ECO:0000256" key="4">
    <source>
        <dbReference type="ARBA" id="ARBA00022714"/>
    </source>
</evidence>
<dbReference type="SUPFAM" id="SSF50022">
    <property type="entry name" value="ISP domain"/>
    <property type="match status" value="1"/>
</dbReference>
<evidence type="ECO:0000256" key="3">
    <source>
        <dbReference type="ARBA" id="ARBA00022630"/>
    </source>
</evidence>
<keyword evidence="12" id="KW-1185">Reference proteome</keyword>
<dbReference type="GO" id="GO:0005737">
    <property type="term" value="C:cytoplasm"/>
    <property type="evidence" value="ECO:0007669"/>
    <property type="project" value="TreeGrafter"/>
</dbReference>
<dbReference type="Gene3D" id="3.30.390.30">
    <property type="match status" value="1"/>
</dbReference>
<dbReference type="Gene3D" id="2.102.10.10">
    <property type="entry name" value="Rieske [2Fe-2S] iron-sulphur domain"/>
    <property type="match status" value="1"/>
</dbReference>
<gene>
    <name evidence="11" type="ORF">BmR1_04g05245</name>
</gene>
<dbReference type="PANTHER" id="PTHR43557">
    <property type="entry name" value="APOPTOSIS-INDUCING FACTOR 1"/>
    <property type="match status" value="1"/>
</dbReference>
<dbReference type="InterPro" id="IPR050446">
    <property type="entry name" value="FAD-oxidoreductase/Apoptosis"/>
</dbReference>
<dbReference type="OrthoDB" id="432169at2759"/>
<keyword evidence="7 11" id="KW-0560">Oxidoreductase</keyword>